<name>W4VP26_9BACI</name>
<dbReference type="Gene3D" id="1.20.5.1930">
    <property type="match status" value="1"/>
</dbReference>
<organism evidence="9 10">
    <name type="scientific">Gracilibacillus boraciitolerans JCM 21714</name>
    <dbReference type="NCBI Taxonomy" id="1298598"/>
    <lineage>
        <taxon>Bacteria</taxon>
        <taxon>Bacillati</taxon>
        <taxon>Bacillota</taxon>
        <taxon>Bacilli</taxon>
        <taxon>Bacillales</taxon>
        <taxon>Bacillaceae</taxon>
        <taxon>Gracilibacillus</taxon>
    </lineage>
</organism>
<dbReference type="PANTHER" id="PTHR24421">
    <property type="entry name" value="NITRATE/NITRITE SENSOR PROTEIN NARX-RELATED"/>
    <property type="match status" value="1"/>
</dbReference>
<comment type="catalytic activity">
    <reaction evidence="1">
        <text>ATP + protein L-histidine = ADP + protein N-phospho-L-histidine.</text>
        <dbReference type="EC" id="2.7.13.3"/>
    </reaction>
</comment>
<keyword evidence="7" id="KW-0472">Membrane</keyword>
<dbReference type="Pfam" id="PF02518">
    <property type="entry name" value="HATPase_c"/>
    <property type="match status" value="1"/>
</dbReference>
<dbReference type="InterPro" id="IPR036890">
    <property type="entry name" value="HATPase_C_sf"/>
</dbReference>
<dbReference type="EMBL" id="BAVS01000035">
    <property type="protein sequence ID" value="GAE94952.1"/>
    <property type="molecule type" value="Genomic_DNA"/>
</dbReference>
<dbReference type="eggNOG" id="COG4585">
    <property type="taxonomic scope" value="Bacteria"/>
</dbReference>
<dbReference type="Pfam" id="PF23540">
    <property type="entry name" value="DesK_N"/>
    <property type="match status" value="1"/>
</dbReference>
<dbReference type="CDD" id="cd16917">
    <property type="entry name" value="HATPase_UhpB-NarQ-NarX-like"/>
    <property type="match status" value="1"/>
</dbReference>
<dbReference type="InterPro" id="IPR050482">
    <property type="entry name" value="Sensor_HK_TwoCompSys"/>
</dbReference>
<dbReference type="GO" id="GO:0016020">
    <property type="term" value="C:membrane"/>
    <property type="evidence" value="ECO:0007669"/>
    <property type="project" value="InterPro"/>
</dbReference>
<comment type="caution">
    <text evidence="9">The sequence shown here is derived from an EMBL/GenBank/DDBJ whole genome shotgun (WGS) entry which is preliminary data.</text>
</comment>
<feature type="domain" description="Histidine kinase/HSP90-like ATPase" evidence="8">
    <location>
        <begin position="172"/>
        <end position="262"/>
    </location>
</feature>
<proteinExistence type="predicted"/>
<evidence type="ECO:0000313" key="9">
    <source>
        <dbReference type="EMBL" id="GAE94952.1"/>
    </source>
</evidence>
<evidence type="ECO:0000256" key="5">
    <source>
        <dbReference type="ARBA" id="ARBA00023012"/>
    </source>
</evidence>
<reference evidence="9 10" key="1">
    <citation type="journal article" date="2014" name="Genome Announc.">
        <title>Draft Genome Sequence of the Boron-Tolerant and Moderately Halotolerant Bacterium Gracilibacillus boraciitolerans JCM 21714T.</title>
        <authorList>
            <person name="Ahmed I."/>
            <person name="Oshima K."/>
            <person name="Suda W."/>
            <person name="Kitamura K."/>
            <person name="Iida T."/>
            <person name="Ohmori Y."/>
            <person name="Fujiwara T."/>
            <person name="Hattori M."/>
            <person name="Ohkuma M."/>
        </authorList>
    </citation>
    <scope>NUCLEOTIDE SEQUENCE [LARGE SCALE GENOMIC DNA]</scope>
    <source>
        <strain evidence="9 10">JCM 21714</strain>
    </source>
</reference>
<dbReference type="EC" id="2.7.13.3" evidence="2"/>
<evidence type="ECO:0000256" key="3">
    <source>
        <dbReference type="ARBA" id="ARBA00022679"/>
    </source>
</evidence>
<keyword evidence="6" id="KW-0175">Coiled coil</keyword>
<dbReference type="Proteomes" id="UP000019102">
    <property type="component" value="Unassembled WGS sequence"/>
</dbReference>
<evidence type="ECO:0000256" key="4">
    <source>
        <dbReference type="ARBA" id="ARBA00022777"/>
    </source>
</evidence>
<dbReference type="AlphaFoldDB" id="W4VP26"/>
<dbReference type="SUPFAM" id="SSF55874">
    <property type="entry name" value="ATPase domain of HSP90 chaperone/DNA topoisomerase II/histidine kinase"/>
    <property type="match status" value="1"/>
</dbReference>
<keyword evidence="7" id="KW-1133">Transmembrane helix</keyword>
<dbReference type="InterPro" id="IPR011712">
    <property type="entry name" value="Sig_transdc_His_kin_sub3_dim/P"/>
</dbReference>
<feature type="transmembrane region" description="Helical" evidence="7">
    <location>
        <begin position="24"/>
        <end position="43"/>
    </location>
</feature>
<dbReference type="Gene3D" id="3.30.565.10">
    <property type="entry name" value="Histidine kinase-like ATPase, C-terminal domain"/>
    <property type="match status" value="1"/>
</dbReference>
<gene>
    <name evidence="9" type="ORF">JCM21714_4153</name>
</gene>
<dbReference type="PANTHER" id="PTHR24421:SF63">
    <property type="entry name" value="SENSOR HISTIDINE KINASE DESK"/>
    <property type="match status" value="1"/>
</dbReference>
<evidence type="ECO:0000256" key="1">
    <source>
        <dbReference type="ARBA" id="ARBA00000085"/>
    </source>
</evidence>
<dbReference type="Pfam" id="PF07730">
    <property type="entry name" value="HisKA_3"/>
    <property type="match status" value="1"/>
</dbReference>
<dbReference type="InterPro" id="IPR003594">
    <property type="entry name" value="HATPase_dom"/>
</dbReference>
<keyword evidence="4 9" id="KW-0418">Kinase</keyword>
<sequence length="271" mass="30707">MYVIHLVTTVGAITAGFFLNYSLFLMHIPFLIMTILGVILIPINRYNRFKQVALEGQLEDANRKIAQLAIIEERHRIARDLHDTLGQKLSMIGLKSELSIKLIEKNKEAAIHELHDVQQAARQALKEVREMVSDMRTIRISDEIEHITQLLKAANIELHIKLEADCEHIPLFVENVLSMCLREAVTNVVKHSNAENCYIKLSESNKSIQLKVGDDGKGISQKQGHGNGLQGMKERLEFVNGILDVERSEQGFTICIAVPKILKQIEEEEKL</sequence>
<evidence type="ECO:0000256" key="6">
    <source>
        <dbReference type="SAM" id="Coils"/>
    </source>
</evidence>
<evidence type="ECO:0000259" key="8">
    <source>
        <dbReference type="SMART" id="SM00387"/>
    </source>
</evidence>
<dbReference type="STRING" id="1298598.JCM21714_4153"/>
<keyword evidence="7" id="KW-0812">Transmembrane</keyword>
<feature type="coiled-coil region" evidence="6">
    <location>
        <begin position="100"/>
        <end position="127"/>
    </location>
</feature>
<dbReference type="GO" id="GO:0000155">
    <property type="term" value="F:phosphorelay sensor kinase activity"/>
    <property type="evidence" value="ECO:0007669"/>
    <property type="project" value="InterPro"/>
</dbReference>
<dbReference type="InterPro" id="IPR056374">
    <property type="entry name" value="DesK/YvfT_N"/>
</dbReference>
<evidence type="ECO:0000313" key="10">
    <source>
        <dbReference type="Proteomes" id="UP000019102"/>
    </source>
</evidence>
<accession>W4VP26</accession>
<dbReference type="GO" id="GO:0046983">
    <property type="term" value="F:protein dimerization activity"/>
    <property type="evidence" value="ECO:0007669"/>
    <property type="project" value="InterPro"/>
</dbReference>
<dbReference type="SMART" id="SM00387">
    <property type="entry name" value="HATPase_c"/>
    <property type="match status" value="1"/>
</dbReference>
<evidence type="ECO:0000256" key="7">
    <source>
        <dbReference type="SAM" id="Phobius"/>
    </source>
</evidence>
<keyword evidence="3" id="KW-0808">Transferase</keyword>
<protein>
    <recommendedName>
        <fullName evidence="2">histidine kinase</fullName>
        <ecNumber evidence="2">2.7.13.3</ecNumber>
    </recommendedName>
</protein>
<keyword evidence="10" id="KW-1185">Reference proteome</keyword>
<evidence type="ECO:0000256" key="2">
    <source>
        <dbReference type="ARBA" id="ARBA00012438"/>
    </source>
</evidence>
<keyword evidence="5" id="KW-0902">Two-component regulatory system</keyword>